<dbReference type="OrthoDB" id="682692at2759"/>
<name>A0A835AFI5_9POAL</name>
<keyword evidence="2" id="KW-1185">Reference proteome</keyword>
<comment type="caution">
    <text evidence="1">The sequence shown here is derived from an EMBL/GenBank/DDBJ whole genome shotgun (WGS) entry which is preliminary data.</text>
</comment>
<reference evidence="1" key="1">
    <citation type="submission" date="2020-07" db="EMBL/GenBank/DDBJ databases">
        <title>Genome sequence and genetic diversity analysis of an under-domesticated orphan crop, white fonio (Digitaria exilis).</title>
        <authorList>
            <person name="Bennetzen J.L."/>
            <person name="Chen S."/>
            <person name="Ma X."/>
            <person name="Wang X."/>
            <person name="Yssel A.E.J."/>
            <person name="Chaluvadi S.R."/>
            <person name="Johnson M."/>
            <person name="Gangashetty P."/>
            <person name="Hamidou F."/>
            <person name="Sanogo M.D."/>
            <person name="Zwaenepoel A."/>
            <person name="Wallace J."/>
            <person name="Van De Peer Y."/>
            <person name="Van Deynze A."/>
        </authorList>
    </citation>
    <scope>NUCLEOTIDE SEQUENCE</scope>
    <source>
        <tissue evidence="1">Leaves</tissue>
    </source>
</reference>
<proteinExistence type="predicted"/>
<dbReference type="PANTHER" id="PTHR34591:SF13">
    <property type="entry name" value="OS03G0669900 PROTEIN"/>
    <property type="match status" value="1"/>
</dbReference>
<dbReference type="PANTHER" id="PTHR34591">
    <property type="entry name" value="OS03G0653100 PROTEIN-RELATED"/>
    <property type="match status" value="1"/>
</dbReference>
<organism evidence="1 2">
    <name type="scientific">Digitaria exilis</name>
    <dbReference type="NCBI Taxonomy" id="1010633"/>
    <lineage>
        <taxon>Eukaryota</taxon>
        <taxon>Viridiplantae</taxon>
        <taxon>Streptophyta</taxon>
        <taxon>Embryophyta</taxon>
        <taxon>Tracheophyta</taxon>
        <taxon>Spermatophyta</taxon>
        <taxon>Magnoliopsida</taxon>
        <taxon>Liliopsida</taxon>
        <taxon>Poales</taxon>
        <taxon>Poaceae</taxon>
        <taxon>PACMAD clade</taxon>
        <taxon>Panicoideae</taxon>
        <taxon>Panicodae</taxon>
        <taxon>Paniceae</taxon>
        <taxon>Anthephorinae</taxon>
        <taxon>Digitaria</taxon>
    </lineage>
</organism>
<evidence type="ECO:0000313" key="2">
    <source>
        <dbReference type="Proteomes" id="UP000636709"/>
    </source>
</evidence>
<protein>
    <submittedName>
        <fullName evidence="1">Uncharacterized protein</fullName>
    </submittedName>
</protein>
<dbReference type="EMBL" id="JACEFO010002416">
    <property type="protein sequence ID" value="KAF8661063.1"/>
    <property type="molecule type" value="Genomic_DNA"/>
</dbReference>
<dbReference type="Proteomes" id="UP000636709">
    <property type="component" value="Unassembled WGS sequence"/>
</dbReference>
<accession>A0A835AFI5</accession>
<gene>
    <name evidence="1" type="ORF">HU200_057161</name>
</gene>
<dbReference type="AlphaFoldDB" id="A0A835AFI5"/>
<evidence type="ECO:0000313" key="1">
    <source>
        <dbReference type="EMBL" id="KAF8661063.1"/>
    </source>
</evidence>
<sequence length="217" mass="25089">MRLSLSSQEYQLIQPPVPFKPDSRSHSVESYARRLSIGKSEKGVYSVLVEQSQIKVWILDETNGQFMWVSKQLDGQLPELQDRSFLLSQLESHGRWVLQAISSHYYTGPDAGFQPAEPDQFEWDSDNDNILPENGNTTSYKKFITFIGFHHFKEVIFLNDSMVRVLAYHLNSSKIQDLGYAYPEDELYDLLDNQIICLEASFPYTPCWMSSDFPQND</sequence>